<name>A0ABX0XTC2_9ACTN</name>
<gene>
    <name evidence="2" type="ORF">HC031_05865</name>
</gene>
<organism evidence="2 3">
    <name type="scientific">Planosporangium thailandense</name>
    <dbReference type="NCBI Taxonomy" id="765197"/>
    <lineage>
        <taxon>Bacteria</taxon>
        <taxon>Bacillati</taxon>
        <taxon>Actinomycetota</taxon>
        <taxon>Actinomycetes</taxon>
        <taxon>Micromonosporales</taxon>
        <taxon>Micromonosporaceae</taxon>
        <taxon>Planosporangium</taxon>
    </lineage>
</organism>
<reference evidence="2 3" key="1">
    <citation type="submission" date="2020-03" db="EMBL/GenBank/DDBJ databases">
        <title>WGS of the type strain of Planosporangium spp.</title>
        <authorList>
            <person name="Thawai C."/>
        </authorList>
    </citation>
    <scope>NUCLEOTIDE SEQUENCE [LARGE SCALE GENOMIC DNA]</scope>
    <source>
        <strain evidence="2 3">TBRC 5610</strain>
    </source>
</reference>
<dbReference type="RefSeq" id="WP_167924151.1">
    <property type="nucleotide sequence ID" value="NZ_JAATVY010000003.1"/>
</dbReference>
<keyword evidence="3" id="KW-1185">Reference proteome</keyword>
<evidence type="ECO:0000256" key="1">
    <source>
        <dbReference type="SAM" id="MobiDB-lite"/>
    </source>
</evidence>
<evidence type="ECO:0000313" key="3">
    <source>
        <dbReference type="Proteomes" id="UP000722989"/>
    </source>
</evidence>
<sequence length="86" mass="9063">MDDWEAVCGDLTKAHDLRGFVDGLDEKAVEELNGLALARLARLVCEAMADATSVNEPGDRSTPAGSEPVRFPSQGQLRVAVPLGVG</sequence>
<comment type="caution">
    <text evidence="2">The sequence shown here is derived from an EMBL/GenBank/DDBJ whole genome shotgun (WGS) entry which is preliminary data.</text>
</comment>
<evidence type="ECO:0000313" key="2">
    <source>
        <dbReference type="EMBL" id="NJC69246.1"/>
    </source>
</evidence>
<protein>
    <submittedName>
        <fullName evidence="2">Uncharacterized protein</fullName>
    </submittedName>
</protein>
<proteinExistence type="predicted"/>
<dbReference type="EMBL" id="JAATVY010000003">
    <property type="protein sequence ID" value="NJC69246.1"/>
    <property type="molecule type" value="Genomic_DNA"/>
</dbReference>
<feature type="region of interest" description="Disordered" evidence="1">
    <location>
        <begin position="51"/>
        <end position="73"/>
    </location>
</feature>
<accession>A0ABX0XTC2</accession>
<dbReference type="Proteomes" id="UP000722989">
    <property type="component" value="Unassembled WGS sequence"/>
</dbReference>